<sequence>MYDVLRLPDQSDYDYSIALGRQALAITNKHRANKNKSPLLYWHPLMHHQCYLHDQYMATQTNISHDNREARCNLYWSSGGSGTCRENVLYRYHGTSTAYEGMVQWFNSEGHRKNIEEATTNAAAIAFHHASASAAFPIYGCQMFVEFGTKVTDDPYVKHTMYAWTDGLIVPQITGIQILENSGGSSATITAVGRAFITGTFDAVCTNPSGTEFKFTLTFSNTTQGSNTNVPIGSECHFPTPNGNPTVKSITATNPTTSVDSTELQIVGTNLLIAGTYTVVLKNTITLTFEGPTLTGSSTTLVKASGTDAVLAFSTTYKVTSITHSSGKTITHSSPNVAVPATRTHVIENHPKSYNVDPTYFILTSLGRSTTLAQSGPIKVDGTNVKYEAAHFTDGAWMDGVAILYAARTYTSPRAPSTRPVVNEITLQLNSDPNFLDMTLVGCCARQ</sequence>
<comment type="caution">
    <text evidence="1">The sequence shown here is derived from an EMBL/GenBank/DDBJ whole genome shotgun (WGS) entry which is preliminary data.</text>
</comment>
<accession>A0ABQ9X1M3</accession>
<name>A0ABQ9X1M3_9EUKA</name>
<dbReference type="Gene3D" id="3.40.33.10">
    <property type="entry name" value="CAP"/>
    <property type="match status" value="1"/>
</dbReference>
<dbReference type="PANTHER" id="PTHR31157:SF30">
    <property type="entry name" value="SCP DOMAIN-CONTAINING PROTEIN"/>
    <property type="match status" value="1"/>
</dbReference>
<evidence type="ECO:0000313" key="1">
    <source>
        <dbReference type="EMBL" id="KAK2945680.1"/>
    </source>
</evidence>
<evidence type="ECO:0008006" key="3">
    <source>
        <dbReference type="Google" id="ProtNLM"/>
    </source>
</evidence>
<dbReference type="EMBL" id="JARBJD010000251">
    <property type="protein sequence ID" value="KAK2945680.1"/>
    <property type="molecule type" value="Genomic_DNA"/>
</dbReference>
<dbReference type="SUPFAM" id="SSF55797">
    <property type="entry name" value="PR-1-like"/>
    <property type="match status" value="1"/>
</dbReference>
<dbReference type="PANTHER" id="PTHR31157">
    <property type="entry name" value="SCP DOMAIN-CONTAINING PROTEIN"/>
    <property type="match status" value="1"/>
</dbReference>
<keyword evidence="2" id="KW-1185">Reference proteome</keyword>
<dbReference type="InterPro" id="IPR035940">
    <property type="entry name" value="CAP_sf"/>
</dbReference>
<dbReference type="Proteomes" id="UP001281761">
    <property type="component" value="Unassembled WGS sequence"/>
</dbReference>
<organism evidence="1 2">
    <name type="scientific">Blattamonas nauphoetae</name>
    <dbReference type="NCBI Taxonomy" id="2049346"/>
    <lineage>
        <taxon>Eukaryota</taxon>
        <taxon>Metamonada</taxon>
        <taxon>Preaxostyla</taxon>
        <taxon>Oxymonadida</taxon>
        <taxon>Blattamonas</taxon>
    </lineage>
</organism>
<reference evidence="1 2" key="1">
    <citation type="journal article" date="2022" name="bioRxiv">
        <title>Genomics of Preaxostyla Flagellates Illuminates Evolutionary Transitions and the Path Towards Mitochondrial Loss.</title>
        <authorList>
            <person name="Novak L.V.F."/>
            <person name="Treitli S.C."/>
            <person name="Pyrih J."/>
            <person name="Halakuc P."/>
            <person name="Pipaliya S.V."/>
            <person name="Vacek V."/>
            <person name="Brzon O."/>
            <person name="Soukal P."/>
            <person name="Eme L."/>
            <person name="Dacks J.B."/>
            <person name="Karnkowska A."/>
            <person name="Elias M."/>
            <person name="Hampl V."/>
        </authorList>
    </citation>
    <scope>NUCLEOTIDE SEQUENCE [LARGE SCALE GENOMIC DNA]</scope>
    <source>
        <strain evidence="1">NAU3</strain>
        <tissue evidence="1">Gut</tissue>
    </source>
</reference>
<gene>
    <name evidence="1" type="ORF">BLNAU_19414</name>
</gene>
<proteinExistence type="predicted"/>
<evidence type="ECO:0000313" key="2">
    <source>
        <dbReference type="Proteomes" id="UP001281761"/>
    </source>
</evidence>
<dbReference type="CDD" id="cd05379">
    <property type="entry name" value="CAP_bacterial"/>
    <property type="match status" value="1"/>
</dbReference>
<protein>
    <recommendedName>
        <fullName evidence="3">SCP domain-containing protein</fullName>
    </recommendedName>
</protein>